<accession>A0A2G1MBY6</accession>
<organism evidence="2 3">
    <name type="scientific">Limimaricola cinnabarinus</name>
    <dbReference type="NCBI Taxonomy" id="1125964"/>
    <lineage>
        <taxon>Bacteria</taxon>
        <taxon>Pseudomonadati</taxon>
        <taxon>Pseudomonadota</taxon>
        <taxon>Alphaproteobacteria</taxon>
        <taxon>Rhodobacterales</taxon>
        <taxon>Paracoccaceae</taxon>
        <taxon>Limimaricola</taxon>
    </lineage>
</organism>
<protein>
    <submittedName>
        <fullName evidence="2">Uncharacterized protein</fullName>
    </submittedName>
</protein>
<keyword evidence="3" id="KW-1185">Reference proteome</keyword>
<dbReference type="AlphaFoldDB" id="A0A2G1MBY6"/>
<sequence length="216" mass="24016">MTTADIDELNAALRRGAPLTTEQLAWHLQIDPKHAPRIEPAFGLEPEGRLYPWVNIWRAIHATEGVQLAQHLQDLKAKYSGSVILCGIEDLEAEFRMPLIDFAAMSEKRGRKHNTLSKVLREGRETLPFPIIDMGPRTRHFRALEVRLWVRERICLELPKPPSWATTTSVESSSVDDEGTSDAADPTMAENTPAAVDPAKKAIFGGFGGDSRNLPT</sequence>
<dbReference type="OrthoDB" id="7855448at2"/>
<evidence type="ECO:0000256" key="1">
    <source>
        <dbReference type="SAM" id="MobiDB-lite"/>
    </source>
</evidence>
<gene>
    <name evidence="2" type="ORF">CJ301_17400</name>
</gene>
<name>A0A2G1MBY6_9RHOB</name>
<proteinExistence type="predicted"/>
<evidence type="ECO:0000313" key="2">
    <source>
        <dbReference type="EMBL" id="PHP26249.1"/>
    </source>
</evidence>
<dbReference type="RefSeq" id="WP_099278621.1">
    <property type="nucleotide sequence ID" value="NZ_KZ304987.1"/>
</dbReference>
<dbReference type="Proteomes" id="UP000221860">
    <property type="component" value="Unassembled WGS sequence"/>
</dbReference>
<feature type="region of interest" description="Disordered" evidence="1">
    <location>
        <begin position="163"/>
        <end position="216"/>
    </location>
</feature>
<evidence type="ECO:0000313" key="3">
    <source>
        <dbReference type="Proteomes" id="UP000221860"/>
    </source>
</evidence>
<dbReference type="EMBL" id="NQWH01000049">
    <property type="protein sequence ID" value="PHP26249.1"/>
    <property type="molecule type" value="Genomic_DNA"/>
</dbReference>
<reference evidence="2 3" key="1">
    <citation type="submission" date="2017-08" db="EMBL/GenBank/DDBJ databases">
        <title>Draft Genome Sequence of Loktanella cinnabarina Strain XM1, Isolated from Coastal Surface Water.</title>
        <authorList>
            <person name="Ma R."/>
            <person name="Wang J."/>
            <person name="Wang Q."/>
            <person name="Ma Z."/>
            <person name="Li J."/>
            <person name="Chen L."/>
        </authorList>
    </citation>
    <scope>NUCLEOTIDE SEQUENCE [LARGE SCALE GENOMIC DNA]</scope>
    <source>
        <strain evidence="2 3">XM1</strain>
    </source>
</reference>
<comment type="caution">
    <text evidence="2">The sequence shown here is derived from an EMBL/GenBank/DDBJ whole genome shotgun (WGS) entry which is preliminary data.</text>
</comment>